<accession>A0A3M8DUK4</accession>
<dbReference type="PANTHER" id="PTHR10272:SF0">
    <property type="entry name" value="PLATELET-ACTIVATING FACTOR ACETYLHYDROLASE"/>
    <property type="match status" value="1"/>
</dbReference>
<dbReference type="InterPro" id="IPR029058">
    <property type="entry name" value="AB_hydrolase_fold"/>
</dbReference>
<name>A0A3M8DUK4_9BACL</name>
<evidence type="ECO:0000256" key="2">
    <source>
        <dbReference type="ARBA" id="ARBA00022963"/>
    </source>
</evidence>
<evidence type="ECO:0000256" key="3">
    <source>
        <dbReference type="ARBA" id="ARBA00023098"/>
    </source>
</evidence>
<dbReference type="GO" id="GO:0016042">
    <property type="term" value="P:lipid catabolic process"/>
    <property type="evidence" value="ECO:0007669"/>
    <property type="project" value="UniProtKB-KW"/>
</dbReference>
<dbReference type="Proteomes" id="UP000271031">
    <property type="component" value="Unassembled WGS sequence"/>
</dbReference>
<protein>
    <recommendedName>
        <fullName evidence="6">1-alkyl-2-acetylglycerophosphocholine esterase</fullName>
    </recommendedName>
</protein>
<evidence type="ECO:0008006" key="6">
    <source>
        <dbReference type="Google" id="ProtNLM"/>
    </source>
</evidence>
<dbReference type="GO" id="GO:0003847">
    <property type="term" value="F:1-alkyl-2-acetylglycerophosphocholine esterase activity"/>
    <property type="evidence" value="ECO:0007669"/>
    <property type="project" value="TreeGrafter"/>
</dbReference>
<proteinExistence type="predicted"/>
<dbReference type="EMBL" id="RHHQ01000004">
    <property type="protein sequence ID" value="RNB91772.1"/>
    <property type="molecule type" value="Genomic_DNA"/>
</dbReference>
<evidence type="ECO:0000256" key="1">
    <source>
        <dbReference type="ARBA" id="ARBA00022801"/>
    </source>
</evidence>
<organism evidence="4 5">
    <name type="scientific">Brevibacillus fluminis</name>
    <dbReference type="NCBI Taxonomy" id="511487"/>
    <lineage>
        <taxon>Bacteria</taxon>
        <taxon>Bacillati</taxon>
        <taxon>Bacillota</taxon>
        <taxon>Bacilli</taxon>
        <taxon>Bacillales</taxon>
        <taxon>Paenibacillaceae</taxon>
        <taxon>Brevibacillus</taxon>
    </lineage>
</organism>
<evidence type="ECO:0000313" key="5">
    <source>
        <dbReference type="Proteomes" id="UP000271031"/>
    </source>
</evidence>
<keyword evidence="1" id="KW-0378">Hydrolase</keyword>
<gene>
    <name evidence="4" type="ORF">EDM56_03195</name>
</gene>
<reference evidence="4 5" key="1">
    <citation type="submission" date="2018-10" db="EMBL/GenBank/DDBJ databases">
        <title>Phylogenomics of Brevibacillus.</title>
        <authorList>
            <person name="Dunlap C."/>
        </authorList>
    </citation>
    <scope>NUCLEOTIDE SEQUENCE [LARGE SCALE GENOMIC DNA]</scope>
    <source>
        <strain evidence="4 5">JCM 15716</strain>
    </source>
</reference>
<dbReference type="AlphaFoldDB" id="A0A3M8DUK4"/>
<comment type="caution">
    <text evidence="4">The sequence shown here is derived from an EMBL/GenBank/DDBJ whole genome shotgun (WGS) entry which is preliminary data.</text>
</comment>
<dbReference type="OrthoDB" id="9814760at2"/>
<sequence>MGRATVKRIELPRPAGNYQVGLRHTTYPFSVGNISTPISLTVYYPAVDGAGAPAAYAFPQVLEPLGLDRVDTRCVKDAALSGDGPFPLLLFNHGYLTYEMCNTVLCTDLASFGYVVASIGHTGEASVMLPDGTYIPKEQKYIDYVFEPQMLEMAEKLLNEVARVQEGADFENELAELAAQFHAIHNGNLNNSADIWERHTLTAAEYLDTLNADPTSFLYRGVDFTKGIGLGGHSFGGATAANCCAAFDLFACGINIDGAQLGGSFGKDIGKPFMTFSGTDGGRILRDMYWRNSADAYRISINNVGHIGFTDRGIIGKLAGNVYPDVGEKDPEQVRAILCDLHLSFFKKYLLGEKIELQAPDDVDVEFQMKPGRRGGELSC</sequence>
<keyword evidence="3" id="KW-0443">Lipid metabolism</keyword>
<evidence type="ECO:0000313" key="4">
    <source>
        <dbReference type="EMBL" id="RNB91772.1"/>
    </source>
</evidence>
<dbReference type="PANTHER" id="PTHR10272">
    <property type="entry name" value="PLATELET-ACTIVATING FACTOR ACETYLHYDROLASE"/>
    <property type="match status" value="1"/>
</dbReference>
<dbReference type="Pfam" id="PF03403">
    <property type="entry name" value="PAF-AH_p_II"/>
    <property type="match status" value="1"/>
</dbReference>
<keyword evidence="2" id="KW-0442">Lipid degradation</keyword>
<keyword evidence="5" id="KW-1185">Reference proteome</keyword>
<dbReference type="Gene3D" id="3.40.50.1820">
    <property type="entry name" value="alpha/beta hydrolase"/>
    <property type="match status" value="1"/>
</dbReference>
<dbReference type="SUPFAM" id="SSF53474">
    <property type="entry name" value="alpha/beta-Hydrolases"/>
    <property type="match status" value="1"/>
</dbReference>